<evidence type="ECO:0000256" key="1">
    <source>
        <dbReference type="SAM" id="MobiDB-lite"/>
    </source>
</evidence>
<sequence>MRAGTLSQDEAIECSKTDSAVDIQEIPQSPNTSPLKHSPDSSDLVSYDSHDCLQNSQEKQVVEELDEAAIIKNHLDPVPFPEPHFNPTPSFHYILWNHNESPIKVFKETPV</sequence>
<keyword evidence="3" id="KW-1185">Reference proteome</keyword>
<reference evidence="2" key="1">
    <citation type="submission" date="2022-12" db="EMBL/GenBank/DDBJ databases">
        <title>Chromosome-level genome assembly of the bean flower thrips Megalurothrips usitatus.</title>
        <authorList>
            <person name="Ma L."/>
            <person name="Liu Q."/>
            <person name="Li H."/>
            <person name="Cai W."/>
        </authorList>
    </citation>
    <scope>NUCLEOTIDE SEQUENCE</scope>
    <source>
        <strain evidence="2">Cailab_2022a</strain>
    </source>
</reference>
<feature type="compositionally biased region" description="Polar residues" evidence="1">
    <location>
        <begin position="26"/>
        <end position="35"/>
    </location>
</feature>
<dbReference type="EMBL" id="JAPTSV010000008">
    <property type="protein sequence ID" value="KAJ1525209.1"/>
    <property type="molecule type" value="Genomic_DNA"/>
</dbReference>
<evidence type="ECO:0000313" key="2">
    <source>
        <dbReference type="EMBL" id="KAJ1525209.1"/>
    </source>
</evidence>
<dbReference type="Proteomes" id="UP001075354">
    <property type="component" value="Chromosome 8"/>
</dbReference>
<comment type="caution">
    <text evidence="2">The sequence shown here is derived from an EMBL/GenBank/DDBJ whole genome shotgun (WGS) entry which is preliminary data.</text>
</comment>
<name>A0AAV7XKR1_9NEOP</name>
<gene>
    <name evidence="2" type="ORF">ONE63_010039</name>
</gene>
<protein>
    <submittedName>
        <fullName evidence="2">Uncharacterized protein</fullName>
    </submittedName>
</protein>
<dbReference type="AlphaFoldDB" id="A0AAV7XKR1"/>
<proteinExistence type="predicted"/>
<accession>A0AAV7XKR1</accession>
<feature type="region of interest" description="Disordered" evidence="1">
    <location>
        <begin position="1"/>
        <end position="48"/>
    </location>
</feature>
<organism evidence="2 3">
    <name type="scientific">Megalurothrips usitatus</name>
    <name type="common">bean blossom thrips</name>
    <dbReference type="NCBI Taxonomy" id="439358"/>
    <lineage>
        <taxon>Eukaryota</taxon>
        <taxon>Metazoa</taxon>
        <taxon>Ecdysozoa</taxon>
        <taxon>Arthropoda</taxon>
        <taxon>Hexapoda</taxon>
        <taxon>Insecta</taxon>
        <taxon>Pterygota</taxon>
        <taxon>Neoptera</taxon>
        <taxon>Paraneoptera</taxon>
        <taxon>Thysanoptera</taxon>
        <taxon>Terebrantia</taxon>
        <taxon>Thripoidea</taxon>
        <taxon>Thripidae</taxon>
        <taxon>Megalurothrips</taxon>
    </lineage>
</organism>
<evidence type="ECO:0000313" key="3">
    <source>
        <dbReference type="Proteomes" id="UP001075354"/>
    </source>
</evidence>